<keyword evidence="3" id="KW-0732">Signal</keyword>
<keyword evidence="1" id="KW-0378">Hydrolase</keyword>
<feature type="chain" id="PRO_5045063146" evidence="3">
    <location>
        <begin position="28"/>
        <end position="239"/>
    </location>
</feature>
<organism evidence="5 6">
    <name type="scientific">Lederbergia graminis</name>
    <dbReference type="NCBI Taxonomy" id="735518"/>
    <lineage>
        <taxon>Bacteria</taxon>
        <taxon>Bacillati</taxon>
        <taxon>Bacillota</taxon>
        <taxon>Bacilli</taxon>
        <taxon>Bacillales</taxon>
        <taxon>Bacillaceae</taxon>
        <taxon>Lederbergia</taxon>
    </lineage>
</organism>
<dbReference type="CDD" id="cd02696">
    <property type="entry name" value="MurNAc-LAA"/>
    <property type="match status" value="1"/>
</dbReference>
<accession>A0ABW0LIG6</accession>
<dbReference type="RefSeq" id="WP_382352551.1">
    <property type="nucleotide sequence ID" value="NZ_JBHSMC010000016.1"/>
</dbReference>
<evidence type="ECO:0000313" key="6">
    <source>
        <dbReference type="Proteomes" id="UP001596147"/>
    </source>
</evidence>
<dbReference type="Pfam" id="PF01520">
    <property type="entry name" value="Amidase_3"/>
    <property type="match status" value="1"/>
</dbReference>
<proteinExistence type="predicted"/>
<dbReference type="InterPro" id="IPR002508">
    <property type="entry name" value="MurNAc-LAA_cat"/>
</dbReference>
<dbReference type="SUPFAM" id="SSF53187">
    <property type="entry name" value="Zn-dependent exopeptidases"/>
    <property type="match status" value="1"/>
</dbReference>
<feature type="compositionally biased region" description="Polar residues" evidence="2">
    <location>
        <begin position="24"/>
        <end position="34"/>
    </location>
</feature>
<keyword evidence="6" id="KW-1185">Reference proteome</keyword>
<feature type="domain" description="MurNAc-LAA" evidence="4">
    <location>
        <begin position="120"/>
        <end position="228"/>
    </location>
</feature>
<comment type="caution">
    <text evidence="5">The sequence shown here is derived from an EMBL/GenBank/DDBJ whole genome shotgun (WGS) entry which is preliminary data.</text>
</comment>
<gene>
    <name evidence="5" type="ORF">ACFPM4_13200</name>
</gene>
<evidence type="ECO:0000256" key="1">
    <source>
        <dbReference type="ARBA" id="ARBA00022801"/>
    </source>
</evidence>
<dbReference type="EMBL" id="JBHSMC010000016">
    <property type="protein sequence ID" value="MFC5465703.1"/>
    <property type="molecule type" value="Genomic_DNA"/>
</dbReference>
<reference evidence="6" key="1">
    <citation type="journal article" date="2019" name="Int. J. Syst. Evol. Microbiol.">
        <title>The Global Catalogue of Microorganisms (GCM) 10K type strain sequencing project: providing services to taxonomists for standard genome sequencing and annotation.</title>
        <authorList>
            <consortium name="The Broad Institute Genomics Platform"/>
            <consortium name="The Broad Institute Genome Sequencing Center for Infectious Disease"/>
            <person name="Wu L."/>
            <person name="Ma J."/>
        </authorList>
    </citation>
    <scope>NUCLEOTIDE SEQUENCE [LARGE SCALE GENOMIC DNA]</scope>
    <source>
        <strain evidence="6">CGMCC 1.12237</strain>
    </source>
</reference>
<dbReference type="Proteomes" id="UP001596147">
    <property type="component" value="Unassembled WGS sequence"/>
</dbReference>
<dbReference type="PANTHER" id="PTHR30404:SF0">
    <property type="entry name" value="N-ACETYLMURAMOYL-L-ALANINE AMIDASE AMIC"/>
    <property type="match status" value="1"/>
</dbReference>
<sequence length="239" mass="26616">MKKRIIITLYIMLAAMLMMACGSSKQADTNNNGSDKNDISQVENKKPEQEKIEPKYKVVIDAGHGGEDGGSSGASGSLEKDFTLSLSQKVEQLLDQDPEIQVFMTRENDVFLSAEEKIRPQFANDLGADIFVSIHGNTFTDPSVSGTESFYYYDEDKPLADAIHKYLAPATGFNDRGVKYNSLFVLRDTTMPATLLEIGYLTNPEDEQKMLTDEFQQTVAESIVKGIKEYLEVNLSKDE</sequence>
<name>A0ABW0LIG6_9BACI</name>
<dbReference type="PROSITE" id="PS51257">
    <property type="entry name" value="PROKAR_LIPOPROTEIN"/>
    <property type="match status" value="1"/>
</dbReference>
<dbReference type="Gene3D" id="3.40.630.40">
    <property type="entry name" value="Zn-dependent exopeptidases"/>
    <property type="match status" value="1"/>
</dbReference>
<evidence type="ECO:0000256" key="3">
    <source>
        <dbReference type="SAM" id="SignalP"/>
    </source>
</evidence>
<dbReference type="InterPro" id="IPR050695">
    <property type="entry name" value="N-acetylmuramoyl_amidase_3"/>
</dbReference>
<dbReference type="PANTHER" id="PTHR30404">
    <property type="entry name" value="N-ACETYLMURAMOYL-L-ALANINE AMIDASE"/>
    <property type="match status" value="1"/>
</dbReference>
<evidence type="ECO:0000313" key="5">
    <source>
        <dbReference type="EMBL" id="MFC5465703.1"/>
    </source>
</evidence>
<evidence type="ECO:0000256" key="2">
    <source>
        <dbReference type="SAM" id="MobiDB-lite"/>
    </source>
</evidence>
<feature type="signal peptide" evidence="3">
    <location>
        <begin position="1"/>
        <end position="27"/>
    </location>
</feature>
<dbReference type="SMART" id="SM00646">
    <property type="entry name" value="Ami_3"/>
    <property type="match status" value="1"/>
</dbReference>
<protein>
    <submittedName>
        <fullName evidence="5">N-acetylmuramoyl-L-alanine amidase</fullName>
    </submittedName>
</protein>
<feature type="compositionally biased region" description="Basic and acidic residues" evidence="2">
    <location>
        <begin position="35"/>
        <end position="54"/>
    </location>
</feature>
<evidence type="ECO:0000259" key="4">
    <source>
        <dbReference type="SMART" id="SM00646"/>
    </source>
</evidence>
<feature type="region of interest" description="Disordered" evidence="2">
    <location>
        <begin position="24"/>
        <end position="54"/>
    </location>
</feature>